<name>A0A151PHF8_ALLMI</name>
<organism evidence="1 2">
    <name type="scientific">Alligator mississippiensis</name>
    <name type="common">American alligator</name>
    <dbReference type="NCBI Taxonomy" id="8496"/>
    <lineage>
        <taxon>Eukaryota</taxon>
        <taxon>Metazoa</taxon>
        <taxon>Chordata</taxon>
        <taxon>Craniata</taxon>
        <taxon>Vertebrata</taxon>
        <taxon>Euteleostomi</taxon>
        <taxon>Archelosauria</taxon>
        <taxon>Archosauria</taxon>
        <taxon>Crocodylia</taxon>
        <taxon>Alligatoridae</taxon>
        <taxon>Alligatorinae</taxon>
        <taxon>Alligator</taxon>
    </lineage>
</organism>
<dbReference type="AlphaFoldDB" id="A0A151PHF8"/>
<keyword evidence="2" id="KW-1185">Reference proteome</keyword>
<dbReference type="Proteomes" id="UP000050525">
    <property type="component" value="Unassembled WGS sequence"/>
</dbReference>
<evidence type="ECO:0000313" key="2">
    <source>
        <dbReference type="Proteomes" id="UP000050525"/>
    </source>
</evidence>
<evidence type="ECO:0000313" key="1">
    <source>
        <dbReference type="EMBL" id="KYO48536.1"/>
    </source>
</evidence>
<sequence length="82" mass="9023">MSLSFSSKQSRFLLVLSPTVSLVVSKTTDLMHSQRPSVVAGCIFKLLSIMRPANQNPQELINLGVCDLPVSCSFPSCPQRER</sequence>
<proteinExistence type="predicted"/>
<reference evidence="1 2" key="1">
    <citation type="journal article" date="2012" name="Genome Biol.">
        <title>Sequencing three crocodilian genomes to illuminate the evolution of archosaurs and amniotes.</title>
        <authorList>
            <person name="St John J.A."/>
            <person name="Braun E.L."/>
            <person name="Isberg S.R."/>
            <person name="Miles L.G."/>
            <person name="Chong A.Y."/>
            <person name="Gongora J."/>
            <person name="Dalzell P."/>
            <person name="Moran C."/>
            <person name="Bed'hom B."/>
            <person name="Abzhanov A."/>
            <person name="Burgess S.C."/>
            <person name="Cooksey A.M."/>
            <person name="Castoe T.A."/>
            <person name="Crawford N.G."/>
            <person name="Densmore L.D."/>
            <person name="Drew J.C."/>
            <person name="Edwards S.V."/>
            <person name="Faircloth B.C."/>
            <person name="Fujita M.K."/>
            <person name="Greenwold M.J."/>
            <person name="Hoffmann F.G."/>
            <person name="Howard J.M."/>
            <person name="Iguchi T."/>
            <person name="Janes D.E."/>
            <person name="Khan S.Y."/>
            <person name="Kohno S."/>
            <person name="de Koning A.J."/>
            <person name="Lance S.L."/>
            <person name="McCarthy F.M."/>
            <person name="McCormack J.E."/>
            <person name="Merchant M.E."/>
            <person name="Peterson D.G."/>
            <person name="Pollock D.D."/>
            <person name="Pourmand N."/>
            <person name="Raney B.J."/>
            <person name="Roessler K.A."/>
            <person name="Sanford J.R."/>
            <person name="Sawyer R.H."/>
            <person name="Schmidt C.J."/>
            <person name="Triplett E.W."/>
            <person name="Tuberville T.D."/>
            <person name="Venegas-Anaya M."/>
            <person name="Howard J.T."/>
            <person name="Jarvis E.D."/>
            <person name="Guillette L.J.Jr."/>
            <person name="Glenn T.C."/>
            <person name="Green R.E."/>
            <person name="Ray D.A."/>
        </authorList>
    </citation>
    <scope>NUCLEOTIDE SEQUENCE [LARGE SCALE GENOMIC DNA]</scope>
    <source>
        <strain evidence="1">KSC_2009_1</strain>
    </source>
</reference>
<accession>A0A151PHF8</accession>
<protein>
    <submittedName>
        <fullName evidence="1">Uncharacterized protein</fullName>
    </submittedName>
</protein>
<gene>
    <name evidence="1" type="ORF">Y1Q_0003964</name>
</gene>
<comment type="caution">
    <text evidence="1">The sequence shown here is derived from an EMBL/GenBank/DDBJ whole genome shotgun (WGS) entry which is preliminary data.</text>
</comment>
<dbReference type="EMBL" id="AKHW03000179">
    <property type="protein sequence ID" value="KYO48536.1"/>
    <property type="molecule type" value="Genomic_DNA"/>
</dbReference>